<name>A0A371ELL6_MUCPR</name>
<dbReference type="Proteomes" id="UP000257109">
    <property type="component" value="Unassembled WGS sequence"/>
</dbReference>
<sequence length="60" mass="6734">MIVRSSIEAKYRVVATTTSKVMWLTNVLLEWHVLMHNPPKLLCAISVVTITTLATIKPTL</sequence>
<gene>
    <name evidence="1" type="ORF">CR513_54241</name>
</gene>
<accession>A0A371ELL6</accession>
<dbReference type="EMBL" id="QJKJ01013190">
    <property type="protein sequence ID" value="RDX66943.1"/>
    <property type="molecule type" value="Genomic_DNA"/>
</dbReference>
<feature type="non-terminal residue" evidence="1">
    <location>
        <position position="1"/>
    </location>
</feature>
<comment type="caution">
    <text evidence="1">The sequence shown here is derived from an EMBL/GenBank/DDBJ whole genome shotgun (WGS) entry which is preliminary data.</text>
</comment>
<evidence type="ECO:0000313" key="1">
    <source>
        <dbReference type="EMBL" id="RDX66943.1"/>
    </source>
</evidence>
<dbReference type="AlphaFoldDB" id="A0A371ELL6"/>
<reference evidence="1" key="1">
    <citation type="submission" date="2018-05" db="EMBL/GenBank/DDBJ databases">
        <title>Draft genome of Mucuna pruriens seed.</title>
        <authorList>
            <person name="Nnadi N.E."/>
            <person name="Vos R."/>
            <person name="Hasami M.H."/>
            <person name="Devisetty U.K."/>
            <person name="Aguiy J.C."/>
        </authorList>
    </citation>
    <scope>NUCLEOTIDE SEQUENCE [LARGE SCALE GENOMIC DNA]</scope>
    <source>
        <strain evidence="1">JCA_2017</strain>
    </source>
</reference>
<proteinExistence type="predicted"/>
<evidence type="ECO:0000313" key="2">
    <source>
        <dbReference type="Proteomes" id="UP000257109"/>
    </source>
</evidence>
<organism evidence="1 2">
    <name type="scientific">Mucuna pruriens</name>
    <name type="common">Velvet bean</name>
    <name type="synonym">Dolichos pruriens</name>
    <dbReference type="NCBI Taxonomy" id="157652"/>
    <lineage>
        <taxon>Eukaryota</taxon>
        <taxon>Viridiplantae</taxon>
        <taxon>Streptophyta</taxon>
        <taxon>Embryophyta</taxon>
        <taxon>Tracheophyta</taxon>
        <taxon>Spermatophyta</taxon>
        <taxon>Magnoliopsida</taxon>
        <taxon>eudicotyledons</taxon>
        <taxon>Gunneridae</taxon>
        <taxon>Pentapetalae</taxon>
        <taxon>rosids</taxon>
        <taxon>fabids</taxon>
        <taxon>Fabales</taxon>
        <taxon>Fabaceae</taxon>
        <taxon>Papilionoideae</taxon>
        <taxon>50 kb inversion clade</taxon>
        <taxon>NPAAA clade</taxon>
        <taxon>indigoferoid/millettioid clade</taxon>
        <taxon>Phaseoleae</taxon>
        <taxon>Mucuna</taxon>
    </lineage>
</organism>
<keyword evidence="2" id="KW-1185">Reference proteome</keyword>
<protein>
    <submittedName>
        <fullName evidence="1">Uncharacterized protein</fullName>
    </submittedName>
</protein>